<organism evidence="2 3">
    <name type="scientific">Prorocentrum cordatum</name>
    <dbReference type="NCBI Taxonomy" id="2364126"/>
    <lineage>
        <taxon>Eukaryota</taxon>
        <taxon>Sar</taxon>
        <taxon>Alveolata</taxon>
        <taxon>Dinophyceae</taxon>
        <taxon>Prorocentrales</taxon>
        <taxon>Prorocentraceae</taxon>
        <taxon>Prorocentrum</taxon>
    </lineage>
</organism>
<dbReference type="InterPro" id="IPR036291">
    <property type="entry name" value="NAD(P)-bd_dom_sf"/>
</dbReference>
<keyword evidence="3" id="KW-1185">Reference proteome</keyword>
<name>A0ABN9SP94_9DINO</name>
<dbReference type="Proteomes" id="UP001189429">
    <property type="component" value="Unassembled WGS sequence"/>
</dbReference>
<comment type="caution">
    <text evidence="2">The sequence shown here is derived from an EMBL/GenBank/DDBJ whole genome shotgun (WGS) entry which is preliminary data.</text>
</comment>
<dbReference type="PRINTS" id="PR00081">
    <property type="entry name" value="GDHRDH"/>
</dbReference>
<dbReference type="InterPro" id="IPR002347">
    <property type="entry name" value="SDR_fam"/>
</dbReference>
<evidence type="ECO:0008006" key="4">
    <source>
        <dbReference type="Google" id="ProtNLM"/>
    </source>
</evidence>
<dbReference type="PANTHER" id="PTHR43157:SF31">
    <property type="entry name" value="PHOSPHATIDYLINOSITOL-GLYCAN BIOSYNTHESIS CLASS F PROTEIN"/>
    <property type="match status" value="1"/>
</dbReference>
<dbReference type="PANTHER" id="PTHR43157">
    <property type="entry name" value="PHOSPHATIDYLINOSITOL-GLYCAN BIOSYNTHESIS CLASS F PROTEIN-RELATED"/>
    <property type="match status" value="1"/>
</dbReference>
<proteinExistence type="predicted"/>
<reference evidence="2" key="1">
    <citation type="submission" date="2023-10" db="EMBL/GenBank/DDBJ databases">
        <authorList>
            <person name="Chen Y."/>
            <person name="Shah S."/>
            <person name="Dougan E. K."/>
            <person name="Thang M."/>
            <person name="Chan C."/>
        </authorList>
    </citation>
    <scope>NUCLEOTIDE SEQUENCE [LARGE SCALE GENOMIC DNA]</scope>
</reference>
<evidence type="ECO:0000313" key="3">
    <source>
        <dbReference type="Proteomes" id="UP001189429"/>
    </source>
</evidence>
<evidence type="ECO:0000313" key="2">
    <source>
        <dbReference type="EMBL" id="CAK0833641.1"/>
    </source>
</evidence>
<dbReference type="EMBL" id="CAUYUJ010012259">
    <property type="protein sequence ID" value="CAK0833641.1"/>
    <property type="molecule type" value="Genomic_DNA"/>
</dbReference>
<protein>
    <recommendedName>
        <fullName evidence="4">Protochlorophyllide reductase</fullName>
    </recommendedName>
</protein>
<sequence>MWRRAVKTTAVGIPAAAVCGSLWYRETHRPVLPPHRLRDLSESTIVMTGATSGIGKAAAAKFLSLGATVVCGCRDLNRGAAVKNELLDGSKGVSVGQVEFLPLDLSDMESVKQFAHECQRRHSNSIVVIVSAAAEIIYEPGAKTPQGLDRTFATNHLGVQALVAELEPVLLNEATGRAPHCRRRVVLLGSRLETRGSVDPVVVQSSGGAELHQQYAAADPMTRYADSKRCNMLLATALAERWRDRAVDVLSVSPGMVHTSLWRHFPKWYQALTFPIRAIALRSAEEAAEGVVFAAAAEEAGGKSGAYLSDGVEIEPSQGSRDAHLARRLYEECRQLIEKCTR</sequence>
<dbReference type="Gene3D" id="3.40.50.720">
    <property type="entry name" value="NAD(P)-binding Rossmann-like Domain"/>
    <property type="match status" value="1"/>
</dbReference>
<evidence type="ECO:0000256" key="1">
    <source>
        <dbReference type="ARBA" id="ARBA00023002"/>
    </source>
</evidence>
<accession>A0ABN9SP94</accession>
<keyword evidence="1" id="KW-0560">Oxidoreductase</keyword>
<dbReference type="SUPFAM" id="SSF51735">
    <property type="entry name" value="NAD(P)-binding Rossmann-fold domains"/>
    <property type="match status" value="1"/>
</dbReference>
<dbReference type="Pfam" id="PF00106">
    <property type="entry name" value="adh_short"/>
    <property type="match status" value="1"/>
</dbReference>
<gene>
    <name evidence="2" type="ORF">PCOR1329_LOCUS31271</name>
</gene>